<gene>
    <name evidence="4" type="ORF">C7C56_005950</name>
</gene>
<dbReference type="AlphaFoldDB" id="A0A2U2I4E3"/>
<protein>
    <recommendedName>
        <fullName evidence="3">HPt domain-containing protein</fullName>
    </recommendedName>
</protein>
<dbReference type="OrthoDB" id="7876679at2"/>
<accession>A0A2U2I4E3</accession>
<evidence type="ECO:0000259" key="3">
    <source>
        <dbReference type="PROSITE" id="PS50894"/>
    </source>
</evidence>
<dbReference type="RefSeq" id="WP_146204302.1">
    <property type="nucleotide sequence ID" value="NZ_PXWF02000077.1"/>
</dbReference>
<name>A0A2U2I4E3_9BURK</name>
<dbReference type="EMBL" id="PXWF02000077">
    <property type="protein sequence ID" value="PWF54636.1"/>
    <property type="molecule type" value="Genomic_DNA"/>
</dbReference>
<dbReference type="PROSITE" id="PS50894">
    <property type="entry name" value="HPT"/>
    <property type="match status" value="1"/>
</dbReference>
<dbReference type="Proteomes" id="UP000241421">
    <property type="component" value="Unassembled WGS sequence"/>
</dbReference>
<dbReference type="InterPro" id="IPR036641">
    <property type="entry name" value="HPT_dom_sf"/>
</dbReference>
<feature type="modified residue" description="Phosphohistidine" evidence="2">
    <location>
        <position position="51"/>
    </location>
</feature>
<keyword evidence="1" id="KW-0902">Two-component regulatory system</keyword>
<keyword evidence="2" id="KW-0597">Phosphoprotein</keyword>
<dbReference type="SUPFAM" id="SSF47226">
    <property type="entry name" value="Histidine-containing phosphotransfer domain, HPT domain"/>
    <property type="match status" value="1"/>
</dbReference>
<feature type="domain" description="HPt" evidence="3">
    <location>
        <begin position="12"/>
        <end position="100"/>
    </location>
</feature>
<evidence type="ECO:0000256" key="2">
    <source>
        <dbReference type="PROSITE-ProRule" id="PRU00110"/>
    </source>
</evidence>
<proteinExistence type="predicted"/>
<comment type="caution">
    <text evidence="4">The sequence shown here is derived from an EMBL/GenBank/DDBJ whole genome shotgun (WGS) entry which is preliminary data.</text>
</comment>
<dbReference type="GO" id="GO:0000160">
    <property type="term" value="P:phosphorelay signal transduction system"/>
    <property type="evidence" value="ECO:0007669"/>
    <property type="project" value="UniProtKB-KW"/>
</dbReference>
<dbReference type="Gene3D" id="1.20.120.160">
    <property type="entry name" value="HPT domain"/>
    <property type="match status" value="1"/>
</dbReference>
<sequence length="100" mass="10444">AAAGPRAAPDRAGELARRLRNVFAADVPVRRAELELAIQKENREAAGRVLHGIRGSAAYVGAAELTVLCAELEAAADGGRWGAVRAGWPALCALLDDFVP</sequence>
<dbReference type="Pfam" id="PF01627">
    <property type="entry name" value="Hpt"/>
    <property type="match status" value="1"/>
</dbReference>
<evidence type="ECO:0000313" key="4">
    <source>
        <dbReference type="EMBL" id="PWF54636.1"/>
    </source>
</evidence>
<dbReference type="GO" id="GO:0004672">
    <property type="term" value="F:protein kinase activity"/>
    <property type="evidence" value="ECO:0007669"/>
    <property type="project" value="UniProtKB-ARBA"/>
</dbReference>
<evidence type="ECO:0000256" key="1">
    <source>
        <dbReference type="ARBA" id="ARBA00023012"/>
    </source>
</evidence>
<keyword evidence="5" id="KW-1185">Reference proteome</keyword>
<evidence type="ECO:0000313" key="5">
    <source>
        <dbReference type="Proteomes" id="UP000241421"/>
    </source>
</evidence>
<reference evidence="4 5" key="1">
    <citation type="submission" date="2018-04" db="EMBL/GenBank/DDBJ databases">
        <title>Massilia violaceinigra sp. nov., a novel purple-pigmented bacterium isolated from Tianshan glacier, Xinjiang, China.</title>
        <authorList>
            <person name="Wang H."/>
        </authorList>
    </citation>
    <scope>NUCLEOTIDE SEQUENCE [LARGE SCALE GENOMIC DNA]</scope>
    <source>
        <strain evidence="4 5">B448-2</strain>
    </source>
</reference>
<organism evidence="4 5">
    <name type="scientific">Massilia glaciei</name>
    <dbReference type="NCBI Taxonomy" id="1524097"/>
    <lineage>
        <taxon>Bacteria</taxon>
        <taxon>Pseudomonadati</taxon>
        <taxon>Pseudomonadota</taxon>
        <taxon>Betaproteobacteria</taxon>
        <taxon>Burkholderiales</taxon>
        <taxon>Oxalobacteraceae</taxon>
        <taxon>Telluria group</taxon>
        <taxon>Massilia</taxon>
    </lineage>
</organism>
<feature type="non-terminal residue" evidence="4">
    <location>
        <position position="1"/>
    </location>
</feature>
<dbReference type="InterPro" id="IPR008207">
    <property type="entry name" value="Sig_transdc_His_kin_Hpt_dom"/>
</dbReference>